<dbReference type="RefSeq" id="WP_141788004.1">
    <property type="nucleotide sequence ID" value="NZ_BAAAKX010000005.1"/>
</dbReference>
<dbReference type="Proteomes" id="UP000319514">
    <property type="component" value="Unassembled WGS sequence"/>
</dbReference>
<dbReference type="EMBL" id="VFOQ01000001">
    <property type="protein sequence ID" value="TQL60061.1"/>
    <property type="molecule type" value="Genomic_DNA"/>
</dbReference>
<protein>
    <submittedName>
        <fullName evidence="2">Uncharacterized protein</fullName>
    </submittedName>
</protein>
<keyword evidence="1" id="KW-0472">Membrane</keyword>
<evidence type="ECO:0000313" key="2">
    <source>
        <dbReference type="EMBL" id="TQL60061.1"/>
    </source>
</evidence>
<comment type="caution">
    <text evidence="2">The sequence shown here is derived from an EMBL/GenBank/DDBJ whole genome shotgun (WGS) entry which is preliminary data.</text>
</comment>
<evidence type="ECO:0000256" key="1">
    <source>
        <dbReference type="SAM" id="Phobius"/>
    </source>
</evidence>
<proteinExistence type="predicted"/>
<sequence>MDRSGRRHWRRRRLQGPLLPGAHTLDPPVHARWPWLLGGLVVGAAAVDRALVGDPVAPANDWPQLFAIAIRAMAVLDVVVVVALVVRWRGREHARVRAAGTGLLVGPLLALGCPRCGSRPAS</sequence>
<dbReference type="AlphaFoldDB" id="A0A542ZI90"/>
<reference evidence="2 3" key="1">
    <citation type="submission" date="2019-06" db="EMBL/GenBank/DDBJ databases">
        <title>Sequencing the genomes of 1000 actinobacteria strains.</title>
        <authorList>
            <person name="Klenk H.-P."/>
        </authorList>
    </citation>
    <scope>NUCLEOTIDE SEQUENCE [LARGE SCALE GENOMIC DNA]</scope>
    <source>
        <strain evidence="2 3">DSM 18082</strain>
    </source>
</reference>
<keyword evidence="1" id="KW-0812">Transmembrane</keyword>
<gene>
    <name evidence="2" type="ORF">FB474_1437</name>
</gene>
<keyword evidence="1" id="KW-1133">Transmembrane helix</keyword>
<feature type="transmembrane region" description="Helical" evidence="1">
    <location>
        <begin position="64"/>
        <end position="86"/>
    </location>
</feature>
<organism evidence="2 3">
    <name type="scientific">Oryzihumus leptocrescens</name>
    <dbReference type="NCBI Taxonomy" id="297536"/>
    <lineage>
        <taxon>Bacteria</taxon>
        <taxon>Bacillati</taxon>
        <taxon>Actinomycetota</taxon>
        <taxon>Actinomycetes</taxon>
        <taxon>Micrococcales</taxon>
        <taxon>Intrasporangiaceae</taxon>
        <taxon>Oryzihumus</taxon>
    </lineage>
</organism>
<accession>A0A542ZI90</accession>
<name>A0A542ZI90_9MICO</name>
<feature type="transmembrane region" description="Helical" evidence="1">
    <location>
        <begin position="33"/>
        <end position="52"/>
    </location>
</feature>
<keyword evidence="3" id="KW-1185">Reference proteome</keyword>
<evidence type="ECO:0000313" key="3">
    <source>
        <dbReference type="Proteomes" id="UP000319514"/>
    </source>
</evidence>